<dbReference type="NCBIfam" id="NF033558">
    <property type="entry name" value="transpos_IS1"/>
    <property type="match status" value="1"/>
</dbReference>
<protein>
    <recommendedName>
        <fullName evidence="2">InsA N-terminal domain-containing protein</fullName>
    </recommendedName>
</protein>
<dbReference type="SUPFAM" id="SSF46689">
    <property type="entry name" value="Homeodomain-like"/>
    <property type="match status" value="1"/>
</dbReference>
<reference evidence="1" key="1">
    <citation type="submission" date="2019-03" db="EMBL/GenBank/DDBJ databases">
        <title>Single cell metagenomics reveals metabolic interactions within the superorganism composed of flagellate Streblomastix strix and complex community of Bacteroidetes bacteria on its surface.</title>
        <authorList>
            <person name="Treitli S.C."/>
            <person name="Kolisko M."/>
            <person name="Husnik F."/>
            <person name="Keeling P."/>
            <person name="Hampl V."/>
        </authorList>
    </citation>
    <scope>NUCLEOTIDE SEQUENCE</scope>
    <source>
        <strain evidence="1">STM</strain>
    </source>
</reference>
<evidence type="ECO:0000313" key="1">
    <source>
        <dbReference type="EMBL" id="KAA6307137.1"/>
    </source>
</evidence>
<dbReference type="EMBL" id="SNRY01009386">
    <property type="protein sequence ID" value="KAA6307137.1"/>
    <property type="molecule type" value="Genomic_DNA"/>
</dbReference>
<accession>A0A5J4PCD8</accession>
<dbReference type="InterPro" id="IPR051354">
    <property type="entry name" value="Transposase_27_IS1"/>
</dbReference>
<dbReference type="AlphaFoldDB" id="A0A5J4PCD8"/>
<proteinExistence type="predicted"/>
<name>A0A5J4PCD8_9ZZZZ</name>
<evidence type="ECO:0008006" key="2">
    <source>
        <dbReference type="Google" id="ProtNLM"/>
    </source>
</evidence>
<dbReference type="PANTHER" id="PTHR33293:SF2">
    <property type="entry name" value="TRANSPOSASE"/>
    <property type="match status" value="1"/>
</dbReference>
<dbReference type="InterPro" id="IPR009057">
    <property type="entry name" value="Homeodomain-like_sf"/>
</dbReference>
<gene>
    <name evidence="1" type="ORF">EZS27_041197</name>
</gene>
<dbReference type="PANTHER" id="PTHR33293">
    <property type="entry name" value="INSERTION ELEMENT IS1 1 PROTEIN INSB-RELATED"/>
    <property type="match status" value="1"/>
</dbReference>
<comment type="caution">
    <text evidence="1">The sequence shown here is derived from an EMBL/GenBank/DDBJ whole genome shotgun (WGS) entry which is preliminary data.</text>
</comment>
<sequence>MNCPKCQSANKIKNGIVRGHQSYKCKSCHYTYTVEHRSGEYPKSECKKALQLYLEGLGFRSIGRYLGVSNVTVLKWIRSFGEEIKSLQGDTKEIEVVELDEMHSYVGSKKTTFGYGLLLIDLGEDSSISLLATEVLKQEKHFGKK</sequence>
<organism evidence="1">
    <name type="scientific">termite gut metagenome</name>
    <dbReference type="NCBI Taxonomy" id="433724"/>
    <lineage>
        <taxon>unclassified sequences</taxon>
        <taxon>metagenomes</taxon>
        <taxon>organismal metagenomes</taxon>
    </lineage>
</organism>